<dbReference type="RefSeq" id="WP_161920270.1">
    <property type="nucleotide sequence ID" value="NZ_JAACYS010000022.1"/>
</dbReference>
<keyword evidence="1" id="KW-1133">Transmembrane helix</keyword>
<name>A0ABX0A8I0_9BACI</name>
<feature type="transmembrane region" description="Helical" evidence="1">
    <location>
        <begin position="7"/>
        <end position="26"/>
    </location>
</feature>
<protein>
    <submittedName>
        <fullName evidence="2">Uncharacterized protein</fullName>
    </submittedName>
</protein>
<evidence type="ECO:0000313" key="2">
    <source>
        <dbReference type="EMBL" id="NCU17437.1"/>
    </source>
</evidence>
<evidence type="ECO:0000256" key="1">
    <source>
        <dbReference type="SAM" id="Phobius"/>
    </source>
</evidence>
<gene>
    <name evidence="2" type="ORF">GW534_06615</name>
</gene>
<keyword evidence="3" id="KW-1185">Reference proteome</keyword>
<feature type="transmembrane region" description="Helical" evidence="1">
    <location>
        <begin position="32"/>
        <end position="56"/>
    </location>
</feature>
<reference evidence="2 3" key="1">
    <citation type="submission" date="2020-01" db="EMBL/GenBank/DDBJ databases">
        <title>A novel Bacillus sp. from Pasinler.</title>
        <authorList>
            <person name="Adiguzel A."/>
            <person name="Ay H."/>
            <person name="Baltaci M.O."/>
        </authorList>
    </citation>
    <scope>NUCLEOTIDE SEQUENCE [LARGE SCALE GENOMIC DNA]</scope>
    <source>
        <strain evidence="2 3">P1</strain>
    </source>
</reference>
<keyword evidence="1" id="KW-0812">Transmembrane</keyword>
<sequence>MNNRDKGLVLVLVGCMFLMLSFILPISKIPTILWSMIIGISIISNIVGTGLLFRFLNEKAS</sequence>
<dbReference type="Proteomes" id="UP000743899">
    <property type="component" value="Unassembled WGS sequence"/>
</dbReference>
<proteinExistence type="predicted"/>
<comment type="caution">
    <text evidence="2">The sequence shown here is derived from an EMBL/GenBank/DDBJ whole genome shotgun (WGS) entry which is preliminary data.</text>
</comment>
<organism evidence="2 3">
    <name type="scientific">Pallidibacillus pasinlerensis</name>
    <dbReference type="NCBI Taxonomy" id="2703818"/>
    <lineage>
        <taxon>Bacteria</taxon>
        <taxon>Bacillati</taxon>
        <taxon>Bacillota</taxon>
        <taxon>Bacilli</taxon>
        <taxon>Bacillales</taxon>
        <taxon>Bacillaceae</taxon>
        <taxon>Pallidibacillus</taxon>
    </lineage>
</organism>
<dbReference type="EMBL" id="JAACYS010000022">
    <property type="protein sequence ID" value="NCU17437.1"/>
    <property type="molecule type" value="Genomic_DNA"/>
</dbReference>
<evidence type="ECO:0000313" key="3">
    <source>
        <dbReference type="Proteomes" id="UP000743899"/>
    </source>
</evidence>
<keyword evidence="1" id="KW-0472">Membrane</keyword>
<accession>A0ABX0A8I0</accession>